<dbReference type="EMBL" id="DS989729">
    <property type="protein sequence ID" value="EEA06330.1"/>
    <property type="molecule type" value="Genomic_DNA"/>
</dbReference>
<name>B6ADN9_CRYMR</name>
<evidence type="ECO:0000256" key="1">
    <source>
        <dbReference type="ARBA" id="ARBA00022664"/>
    </source>
</evidence>
<accession>B6ADN9</accession>
<dbReference type="Proteomes" id="UP000001460">
    <property type="component" value="Unassembled WGS sequence"/>
</dbReference>
<evidence type="ECO:0000259" key="6">
    <source>
        <dbReference type="PROSITE" id="PS50102"/>
    </source>
</evidence>
<protein>
    <submittedName>
        <fullName evidence="7">RNA recognition motif. family protein</fullName>
    </submittedName>
</protein>
<dbReference type="eggNOG" id="KOG0120">
    <property type="taxonomic scope" value="Eukaryota"/>
</dbReference>
<dbReference type="VEuPathDB" id="CryptoDB:CMU_008210"/>
<dbReference type="RefSeq" id="XP_002140679.1">
    <property type="nucleotide sequence ID" value="XM_002140643.1"/>
</dbReference>
<dbReference type="CDD" id="cd00590">
    <property type="entry name" value="RRM_SF"/>
    <property type="match status" value="1"/>
</dbReference>
<dbReference type="CDD" id="cd12232">
    <property type="entry name" value="RRM3_U2AF65"/>
    <property type="match status" value="1"/>
</dbReference>
<dbReference type="InterPro" id="IPR035979">
    <property type="entry name" value="RBD_domain_sf"/>
</dbReference>
<feature type="region of interest" description="Disordered" evidence="5">
    <location>
        <begin position="1"/>
        <end position="82"/>
    </location>
</feature>
<dbReference type="PROSITE" id="PS50102">
    <property type="entry name" value="RRM"/>
    <property type="match status" value="1"/>
</dbReference>
<feature type="compositionally biased region" description="Low complexity" evidence="5">
    <location>
        <begin position="12"/>
        <end position="26"/>
    </location>
</feature>
<reference evidence="7" key="1">
    <citation type="submission" date="2008-06" db="EMBL/GenBank/DDBJ databases">
        <authorList>
            <person name="Lorenzi H."/>
            <person name="Inman J."/>
            <person name="Miller J."/>
            <person name="Schobel S."/>
            <person name="Amedeo P."/>
            <person name="Caler E.V."/>
            <person name="da Silva J."/>
        </authorList>
    </citation>
    <scope>NUCLEOTIDE SEQUENCE [LARGE SCALE GENOMIC DNA]</scope>
    <source>
        <strain evidence="7">RN66</strain>
    </source>
</reference>
<organism evidence="7 8">
    <name type="scientific">Cryptosporidium muris (strain RN66)</name>
    <dbReference type="NCBI Taxonomy" id="441375"/>
    <lineage>
        <taxon>Eukaryota</taxon>
        <taxon>Sar</taxon>
        <taxon>Alveolata</taxon>
        <taxon>Apicomplexa</taxon>
        <taxon>Conoidasida</taxon>
        <taxon>Coccidia</taxon>
        <taxon>Eucoccidiorida</taxon>
        <taxon>Eimeriorina</taxon>
        <taxon>Cryptosporidiidae</taxon>
        <taxon>Cryptosporidium</taxon>
    </lineage>
</organism>
<dbReference type="PANTHER" id="PTHR23139">
    <property type="entry name" value="RNA-BINDING PROTEIN"/>
    <property type="match status" value="1"/>
</dbReference>
<keyword evidence="8" id="KW-1185">Reference proteome</keyword>
<sequence length="577" mass="66082">MSRYKRRERRSVSFSSSSSFSHSSYSDEYTNYGYHPYNSKQYKSKREDFIRRNRYKSRDYDASTSQRKRDSDTSISSNYCNVNKSDGDAYESSPLGNQSEKFTKNFDSYSKLDKYFRFEKSNESSSHIYQASSSRSGKARQFRFDSPPKELQNQRSSSILTNFTSTTSNSSPLNSSNTAKPYREVYVGNLPSGIGTTTLLEFMNQFLIKNCNITTPGNPFVSAWISSDGKYAFCECRSMEEANMALQLNNTINLNGNILRIGRPKTIENSSNINSSNEPNNSVVSSISTQSNTTFLSNIQPIIKKADRIVISGFPYSYSDEDIEDIIREVNGNQAIKLLYVPPNSNKGRIESSNCLKIAICEFEDVVITERVIRRVNTQNVCNLKLNAFRSHEALQNKYILNVLSDEIHKIYDYEVKQLSSDYSEISTFLLRGQIPCRCIKISNIITPEELVVDNIYNEIMDEIKQEVCKYGNIKHIVIPRPASAFKSEDSGYFSIYGSVFVLYNDVQNAIDAKINLYKMKFSGRSVCISYYPENYFIQNNFSWTHGNRSIPFSSEEYLKLTENMPSQDSYNKDNTE</sequence>
<dbReference type="Gene3D" id="3.30.70.330">
    <property type="match status" value="2"/>
</dbReference>
<dbReference type="GO" id="GO:0003723">
    <property type="term" value="F:RNA binding"/>
    <property type="evidence" value="ECO:0007669"/>
    <property type="project" value="UniProtKB-UniRule"/>
</dbReference>
<feature type="compositionally biased region" description="Low complexity" evidence="5">
    <location>
        <begin position="156"/>
        <end position="176"/>
    </location>
</feature>
<evidence type="ECO:0000256" key="4">
    <source>
        <dbReference type="PROSITE-ProRule" id="PRU00176"/>
    </source>
</evidence>
<evidence type="ECO:0000313" key="8">
    <source>
        <dbReference type="Proteomes" id="UP000001460"/>
    </source>
</evidence>
<feature type="domain" description="RRM" evidence="6">
    <location>
        <begin position="183"/>
        <end position="272"/>
    </location>
</feature>
<keyword evidence="3" id="KW-0508">mRNA splicing</keyword>
<dbReference type="SMART" id="SM00360">
    <property type="entry name" value="RRM"/>
    <property type="match status" value="3"/>
</dbReference>
<evidence type="ECO:0000256" key="5">
    <source>
        <dbReference type="SAM" id="MobiDB-lite"/>
    </source>
</evidence>
<dbReference type="InterPro" id="IPR000504">
    <property type="entry name" value="RRM_dom"/>
</dbReference>
<dbReference type="STRING" id="441375.B6ADN9"/>
<feature type="compositionally biased region" description="Basic and acidic residues" evidence="5">
    <location>
        <begin position="44"/>
        <end position="72"/>
    </location>
</feature>
<feature type="compositionally biased region" description="Polar residues" evidence="5">
    <location>
        <begin position="127"/>
        <end position="136"/>
    </location>
</feature>
<dbReference type="GeneID" id="6995699"/>
<keyword evidence="1" id="KW-0507">mRNA processing</keyword>
<dbReference type="GO" id="GO:0008380">
    <property type="term" value="P:RNA splicing"/>
    <property type="evidence" value="ECO:0007669"/>
    <property type="project" value="UniProtKB-KW"/>
</dbReference>
<dbReference type="GO" id="GO:0006397">
    <property type="term" value="P:mRNA processing"/>
    <property type="evidence" value="ECO:0007669"/>
    <property type="project" value="UniProtKB-KW"/>
</dbReference>
<evidence type="ECO:0000256" key="3">
    <source>
        <dbReference type="ARBA" id="ARBA00023187"/>
    </source>
</evidence>
<proteinExistence type="predicted"/>
<feature type="region of interest" description="Disordered" evidence="5">
    <location>
        <begin position="127"/>
        <end position="176"/>
    </location>
</feature>
<dbReference type="InterPro" id="IPR012677">
    <property type="entry name" value="Nucleotide-bd_a/b_plait_sf"/>
</dbReference>
<evidence type="ECO:0000313" key="7">
    <source>
        <dbReference type="EMBL" id="EEA06330.1"/>
    </source>
</evidence>
<gene>
    <name evidence="7" type="ORF">CMU_008210</name>
</gene>
<dbReference type="AlphaFoldDB" id="B6ADN9"/>
<dbReference type="SUPFAM" id="SSF54928">
    <property type="entry name" value="RNA-binding domain, RBD"/>
    <property type="match status" value="2"/>
</dbReference>
<evidence type="ECO:0000256" key="2">
    <source>
        <dbReference type="ARBA" id="ARBA00022884"/>
    </source>
</evidence>
<keyword evidence="2 4" id="KW-0694">RNA-binding</keyword>
<dbReference type="OrthoDB" id="10266058at2759"/>
<feature type="compositionally biased region" description="Polar residues" evidence="5">
    <location>
        <begin position="73"/>
        <end position="82"/>
    </location>
</feature>